<dbReference type="Proteomes" id="UP000887574">
    <property type="component" value="Unplaced"/>
</dbReference>
<dbReference type="PANTHER" id="PTHR35450:SF2">
    <property type="entry name" value="REVERSE TRANSCRIPTASE DOMAIN-CONTAINING PROTEIN"/>
    <property type="match status" value="1"/>
</dbReference>
<keyword evidence="1" id="KW-1185">Reference proteome</keyword>
<dbReference type="AlphaFoldDB" id="A0A915EVA8"/>
<dbReference type="PANTHER" id="PTHR35450">
    <property type="entry name" value="REVERSE TRANSCRIPTASE DOMAIN-CONTAINING PROTEIN"/>
    <property type="match status" value="1"/>
</dbReference>
<organism evidence="1 2">
    <name type="scientific">Ditylenchus dipsaci</name>
    <dbReference type="NCBI Taxonomy" id="166011"/>
    <lineage>
        <taxon>Eukaryota</taxon>
        <taxon>Metazoa</taxon>
        <taxon>Ecdysozoa</taxon>
        <taxon>Nematoda</taxon>
        <taxon>Chromadorea</taxon>
        <taxon>Rhabditida</taxon>
        <taxon>Tylenchina</taxon>
        <taxon>Tylenchomorpha</taxon>
        <taxon>Sphaerularioidea</taxon>
        <taxon>Anguinidae</taxon>
        <taxon>Anguininae</taxon>
        <taxon>Ditylenchus</taxon>
    </lineage>
</organism>
<reference evidence="2" key="1">
    <citation type="submission" date="2022-11" db="UniProtKB">
        <authorList>
            <consortium name="WormBaseParasite"/>
        </authorList>
    </citation>
    <scope>IDENTIFICATION</scope>
</reference>
<name>A0A915EVA8_9BILA</name>
<dbReference type="WBParaSite" id="jg9379">
    <property type="protein sequence ID" value="jg9379"/>
    <property type="gene ID" value="jg9379"/>
</dbReference>
<sequence>MIIGSGKLVANLHQFDQLDTAIRMIIVSEKAKQANTSKDRVYIHPSSMGYGLISMKNSVENSLIYTYMYLLLDEDLSAQRALFKEFVVRQRRNLIRDAEALFTKYGLSSSITVSEVDRCVYVNGNPFSKATSAARHVCKLMEQARQAMYISNWKSKPTSSASLNFVDIKLSSLWISRGALSAKNFRDAISVSESLLYTRVLSGTNIGRAAKCRWCSLHNETTEHVVVGCHHFRTSIQLSRHNNGIRVIWDALCRKHKFHMVHYSHEVIPVYANDSIKMLHDQPLVTPHRLHHNRPDITLVDHVAKRVLIIEFAVTWYTRLDKQYDLKYSKYAINSMMVDNIAQLPYHPDKSLKAELELVYPGYTASVHPIVIGASGEVSRRTYDTIKDLDIGCPDLLLEKIQRAVVIGTVWLVRAHLSGPSVLQS</sequence>
<evidence type="ECO:0000313" key="1">
    <source>
        <dbReference type="Proteomes" id="UP000887574"/>
    </source>
</evidence>
<protein>
    <submittedName>
        <fullName evidence="2">Reverse transcriptase</fullName>
    </submittedName>
</protein>
<evidence type="ECO:0000313" key="2">
    <source>
        <dbReference type="WBParaSite" id="jg9379"/>
    </source>
</evidence>
<accession>A0A915EVA8</accession>
<proteinExistence type="predicted"/>